<comment type="caution">
    <text evidence="1">The sequence shown here is derived from an EMBL/GenBank/DDBJ whole genome shotgun (WGS) entry which is preliminary data.</text>
</comment>
<gene>
    <name evidence="1" type="ORF">ACFO0D_09315</name>
</gene>
<keyword evidence="2" id="KW-1185">Reference proteome</keyword>
<evidence type="ECO:0000313" key="1">
    <source>
        <dbReference type="EMBL" id="MFC4638540.1"/>
    </source>
</evidence>
<dbReference type="RefSeq" id="WP_380061549.1">
    <property type="nucleotide sequence ID" value="NZ_JBHSEI010000006.1"/>
</dbReference>
<dbReference type="EMBL" id="JBHSEI010000006">
    <property type="protein sequence ID" value="MFC4638540.1"/>
    <property type="molecule type" value="Genomic_DNA"/>
</dbReference>
<sequence length="118" mass="12956">MDVLHAELAKLDHLLANLDRCLEAIMAQPTGHQGLTANELNQLLRMQEAGRVQRAWTRDLMADVEDAVTADLVIELVEDLGAAIQDYMDFVGQVTRTVKHMQSLQGTVDFGGSPTILA</sequence>
<accession>A0ABV9IB55</accession>
<protein>
    <submittedName>
        <fullName evidence="1">Uncharacterized protein</fullName>
    </submittedName>
</protein>
<name>A0ABV9IB55_9DEIO</name>
<organism evidence="1 2">
    <name type="scientific">Deinococcus hohokamensis</name>
    <dbReference type="NCBI Taxonomy" id="309883"/>
    <lineage>
        <taxon>Bacteria</taxon>
        <taxon>Thermotogati</taxon>
        <taxon>Deinococcota</taxon>
        <taxon>Deinococci</taxon>
        <taxon>Deinococcales</taxon>
        <taxon>Deinococcaceae</taxon>
        <taxon>Deinococcus</taxon>
    </lineage>
</organism>
<reference evidence="2" key="1">
    <citation type="journal article" date="2019" name="Int. J. Syst. Evol. Microbiol.">
        <title>The Global Catalogue of Microorganisms (GCM) 10K type strain sequencing project: providing services to taxonomists for standard genome sequencing and annotation.</title>
        <authorList>
            <consortium name="The Broad Institute Genomics Platform"/>
            <consortium name="The Broad Institute Genome Sequencing Center for Infectious Disease"/>
            <person name="Wu L."/>
            <person name="Ma J."/>
        </authorList>
    </citation>
    <scope>NUCLEOTIDE SEQUENCE [LARGE SCALE GENOMIC DNA]</scope>
    <source>
        <strain evidence="2">CCUG 55995</strain>
    </source>
</reference>
<proteinExistence type="predicted"/>
<evidence type="ECO:0000313" key="2">
    <source>
        <dbReference type="Proteomes" id="UP001595952"/>
    </source>
</evidence>
<dbReference type="Proteomes" id="UP001595952">
    <property type="component" value="Unassembled WGS sequence"/>
</dbReference>